<evidence type="ECO:0000313" key="2">
    <source>
        <dbReference type="Proteomes" id="UP001589865"/>
    </source>
</evidence>
<proteinExistence type="predicted"/>
<keyword evidence="2" id="KW-1185">Reference proteome</keyword>
<organism evidence="1 2">
    <name type="scientific">Roseomonas elaeocarpi</name>
    <dbReference type="NCBI Taxonomy" id="907779"/>
    <lineage>
        <taxon>Bacteria</taxon>
        <taxon>Pseudomonadati</taxon>
        <taxon>Pseudomonadota</taxon>
        <taxon>Alphaproteobacteria</taxon>
        <taxon>Acetobacterales</taxon>
        <taxon>Roseomonadaceae</taxon>
        <taxon>Roseomonas</taxon>
    </lineage>
</organism>
<dbReference type="Proteomes" id="UP001589865">
    <property type="component" value="Unassembled WGS sequence"/>
</dbReference>
<protein>
    <submittedName>
        <fullName evidence="1">Phage tail assembly protein</fullName>
    </submittedName>
</protein>
<sequence>MPLPTNLPEPERTITLRRPLEVKGGKVTELRLREPTAQEAFRAEGHIQFSTHSEAVTLYIREMVSAVTSISTEVLDHVPISELATAGAYFTGFTDAGLEGLGEDTADRPDEWEIELPTELSYQGVQYATLRLSEPTTGGVRKAQGQLRKGVGPQSMRAYQMWLVANASGVPFQVIQQLPVSTLNAAATYVQGFIEPGRATGRT</sequence>
<dbReference type="RefSeq" id="WP_377043647.1">
    <property type="nucleotide sequence ID" value="NZ_JBHLUN010000005.1"/>
</dbReference>
<accession>A0ABV6JQB9</accession>
<dbReference type="Pfam" id="PF10109">
    <property type="entry name" value="Phage_TAC_7"/>
    <property type="match status" value="2"/>
</dbReference>
<reference evidence="1 2" key="1">
    <citation type="submission" date="2024-09" db="EMBL/GenBank/DDBJ databases">
        <authorList>
            <person name="Sun Q."/>
            <person name="Mori K."/>
        </authorList>
    </citation>
    <scope>NUCLEOTIDE SEQUENCE [LARGE SCALE GENOMIC DNA]</scope>
    <source>
        <strain evidence="1 2">TBRC 5777</strain>
    </source>
</reference>
<name>A0ABV6JQB9_9PROT</name>
<dbReference type="EMBL" id="JBHLUN010000005">
    <property type="protein sequence ID" value="MFC0407916.1"/>
    <property type="molecule type" value="Genomic_DNA"/>
</dbReference>
<evidence type="ECO:0000313" key="1">
    <source>
        <dbReference type="EMBL" id="MFC0407916.1"/>
    </source>
</evidence>
<comment type="caution">
    <text evidence="1">The sequence shown here is derived from an EMBL/GenBank/DDBJ whole genome shotgun (WGS) entry which is preliminary data.</text>
</comment>
<dbReference type="InterPro" id="IPR019289">
    <property type="entry name" value="Phage_tail_E/E"/>
</dbReference>
<gene>
    <name evidence="1" type="ORF">ACFFGY_06615</name>
</gene>